<organism evidence="2">
    <name type="scientific">marine sediment metagenome</name>
    <dbReference type="NCBI Taxonomy" id="412755"/>
    <lineage>
        <taxon>unclassified sequences</taxon>
        <taxon>metagenomes</taxon>
        <taxon>ecological metagenomes</taxon>
    </lineage>
</organism>
<evidence type="ECO:0008006" key="3">
    <source>
        <dbReference type="Google" id="ProtNLM"/>
    </source>
</evidence>
<accession>X0W3B7</accession>
<keyword evidence="1" id="KW-0472">Membrane</keyword>
<evidence type="ECO:0000256" key="1">
    <source>
        <dbReference type="SAM" id="Phobius"/>
    </source>
</evidence>
<comment type="caution">
    <text evidence="2">The sequence shown here is derived from an EMBL/GenBank/DDBJ whole genome shotgun (WGS) entry which is preliminary data.</text>
</comment>
<reference evidence="2" key="1">
    <citation type="journal article" date="2014" name="Front. Microbiol.">
        <title>High frequency of phylogenetically diverse reductive dehalogenase-homologous genes in deep subseafloor sedimentary metagenomes.</title>
        <authorList>
            <person name="Kawai M."/>
            <person name="Futagami T."/>
            <person name="Toyoda A."/>
            <person name="Takaki Y."/>
            <person name="Nishi S."/>
            <person name="Hori S."/>
            <person name="Arai W."/>
            <person name="Tsubouchi T."/>
            <person name="Morono Y."/>
            <person name="Uchiyama I."/>
            <person name="Ito T."/>
            <person name="Fujiyama A."/>
            <person name="Inagaki F."/>
            <person name="Takami H."/>
        </authorList>
    </citation>
    <scope>NUCLEOTIDE SEQUENCE</scope>
    <source>
        <strain evidence="2">Expedition CK06-06</strain>
    </source>
</reference>
<name>X0W3B7_9ZZZZ</name>
<feature type="transmembrane region" description="Helical" evidence="1">
    <location>
        <begin position="48"/>
        <end position="65"/>
    </location>
</feature>
<gene>
    <name evidence="2" type="ORF">S01H1_55438</name>
</gene>
<keyword evidence="1" id="KW-1133">Transmembrane helix</keyword>
<dbReference type="AlphaFoldDB" id="X0W3B7"/>
<sequence length="68" mass="7679">IGWILGFITSLPELTSFFEIYRLEKKNGRLHLLDDTQEALDALVSSNMSNLGVILPIGIIVYSLIRFL</sequence>
<evidence type="ECO:0000313" key="2">
    <source>
        <dbReference type="EMBL" id="GAG25309.1"/>
    </source>
</evidence>
<protein>
    <recommendedName>
        <fullName evidence="3">Sodium/calcium exchanger membrane region domain-containing protein</fullName>
    </recommendedName>
</protein>
<proteinExistence type="predicted"/>
<keyword evidence="1" id="KW-0812">Transmembrane</keyword>
<dbReference type="EMBL" id="BARS01036038">
    <property type="protein sequence ID" value="GAG25309.1"/>
    <property type="molecule type" value="Genomic_DNA"/>
</dbReference>
<feature type="non-terminal residue" evidence="2">
    <location>
        <position position="1"/>
    </location>
</feature>